<evidence type="ECO:0000313" key="2">
    <source>
        <dbReference type="EMBL" id="PKA46688.1"/>
    </source>
</evidence>
<dbReference type="OrthoDB" id="669942at2759"/>
<reference evidence="2 3" key="1">
    <citation type="journal article" date="2017" name="Nature">
        <title>The Apostasia genome and the evolution of orchids.</title>
        <authorList>
            <person name="Zhang G.Q."/>
            <person name="Liu K.W."/>
            <person name="Li Z."/>
            <person name="Lohaus R."/>
            <person name="Hsiao Y.Y."/>
            <person name="Niu S.C."/>
            <person name="Wang J.Y."/>
            <person name="Lin Y.C."/>
            <person name="Xu Q."/>
            <person name="Chen L.J."/>
            <person name="Yoshida K."/>
            <person name="Fujiwara S."/>
            <person name="Wang Z.W."/>
            <person name="Zhang Y.Q."/>
            <person name="Mitsuda N."/>
            <person name="Wang M."/>
            <person name="Liu G.H."/>
            <person name="Pecoraro L."/>
            <person name="Huang H.X."/>
            <person name="Xiao X.J."/>
            <person name="Lin M."/>
            <person name="Wu X.Y."/>
            <person name="Wu W.L."/>
            <person name="Chen Y.Y."/>
            <person name="Chang S.B."/>
            <person name="Sakamoto S."/>
            <person name="Ohme-Takagi M."/>
            <person name="Yagi M."/>
            <person name="Zeng S.J."/>
            <person name="Shen C.Y."/>
            <person name="Yeh C.M."/>
            <person name="Luo Y.B."/>
            <person name="Tsai W.C."/>
            <person name="Van de Peer Y."/>
            <person name="Liu Z.J."/>
        </authorList>
    </citation>
    <scope>NUCLEOTIDE SEQUENCE [LARGE SCALE GENOMIC DNA]</scope>
    <source>
        <strain evidence="3">cv. Shenzhen</strain>
        <tissue evidence="2">Stem</tissue>
    </source>
</reference>
<dbReference type="Proteomes" id="UP000236161">
    <property type="component" value="Unassembled WGS sequence"/>
</dbReference>
<evidence type="ECO:0000259" key="1">
    <source>
        <dbReference type="Pfam" id="PF14214"/>
    </source>
</evidence>
<name>A0A2H9ZTS7_9ASPA</name>
<dbReference type="STRING" id="1088818.A0A2H9ZTS7"/>
<dbReference type="EMBL" id="KZ454055">
    <property type="protein sequence ID" value="PKA46688.1"/>
    <property type="molecule type" value="Genomic_DNA"/>
</dbReference>
<sequence>MVQNYQDAMSICAWAGPPDLFITFTCNPNWNDIHEFLQYIQGQQPNDRPDILSRVFNLKMKQICDDLILKRQFGKLQKDCKFRNIEEIDHIIKAEIPDKEKEPLLHKLVIKYMIHGPCGYYNPKASCMKNEKCSKGFPKNYNNYTHINENGFPLYKRAEGSPSA</sequence>
<accession>A0A2H9ZTS7</accession>
<keyword evidence="3" id="KW-1185">Reference proteome</keyword>
<dbReference type="Pfam" id="PF14214">
    <property type="entry name" value="Helitron_like_N"/>
    <property type="match status" value="1"/>
</dbReference>
<protein>
    <recommendedName>
        <fullName evidence="1">Helitron helicase-like domain-containing protein</fullName>
    </recommendedName>
</protein>
<evidence type="ECO:0000313" key="3">
    <source>
        <dbReference type="Proteomes" id="UP000236161"/>
    </source>
</evidence>
<dbReference type="PANTHER" id="PTHR45786:SF74">
    <property type="entry name" value="ATP-DEPENDENT DNA HELICASE"/>
    <property type="match status" value="1"/>
</dbReference>
<feature type="domain" description="Helitron helicase-like" evidence="1">
    <location>
        <begin position="1"/>
        <end position="78"/>
    </location>
</feature>
<dbReference type="AlphaFoldDB" id="A0A2H9ZTS7"/>
<dbReference type="InterPro" id="IPR025476">
    <property type="entry name" value="Helitron_helicase-like"/>
</dbReference>
<proteinExistence type="predicted"/>
<dbReference type="PANTHER" id="PTHR45786">
    <property type="entry name" value="DNA BINDING PROTEIN-LIKE"/>
    <property type="match status" value="1"/>
</dbReference>
<gene>
    <name evidence="2" type="ORF">AXF42_Ash019671</name>
</gene>
<organism evidence="2 3">
    <name type="scientific">Apostasia shenzhenica</name>
    <dbReference type="NCBI Taxonomy" id="1088818"/>
    <lineage>
        <taxon>Eukaryota</taxon>
        <taxon>Viridiplantae</taxon>
        <taxon>Streptophyta</taxon>
        <taxon>Embryophyta</taxon>
        <taxon>Tracheophyta</taxon>
        <taxon>Spermatophyta</taxon>
        <taxon>Magnoliopsida</taxon>
        <taxon>Liliopsida</taxon>
        <taxon>Asparagales</taxon>
        <taxon>Orchidaceae</taxon>
        <taxon>Apostasioideae</taxon>
        <taxon>Apostasia</taxon>
    </lineage>
</organism>